<evidence type="ECO:0000259" key="4">
    <source>
        <dbReference type="Pfam" id="PF09375"/>
    </source>
</evidence>
<evidence type="ECO:0000313" key="6">
    <source>
        <dbReference type="Proteomes" id="UP000765845"/>
    </source>
</evidence>
<feature type="chain" id="PRO_5045224757" evidence="3">
    <location>
        <begin position="27"/>
        <end position="373"/>
    </location>
</feature>
<dbReference type="CDD" id="cd14659">
    <property type="entry name" value="Imelysin-like_IPPA"/>
    <property type="match status" value="1"/>
</dbReference>
<dbReference type="Pfam" id="PF09375">
    <property type="entry name" value="Peptidase_M75"/>
    <property type="match status" value="1"/>
</dbReference>
<dbReference type="InterPro" id="IPR018976">
    <property type="entry name" value="Imelysin-like"/>
</dbReference>
<dbReference type="RefSeq" id="WP_168450389.1">
    <property type="nucleotide sequence ID" value="NZ_JAAWWK010000003.1"/>
</dbReference>
<evidence type="ECO:0000256" key="3">
    <source>
        <dbReference type="SAM" id="SignalP"/>
    </source>
</evidence>
<name>A0ABX1GF75_9GAMM</name>
<sequence length="373" mass="41245">MLYLSSCRAVLARLLVLPFSALTVLSACSPSPEPRLLASVVESSVLPAYFTYKQASENLVVASRAFCQAVDEEHMESVRQSWRDSASAWAGPQVMPFGPVTEDNISWQVQFWPDRKNLVARKVEALLRGGDEINDVSLAQASVIIRGLSAAEYLLFDVKGGQLAAYQRDSGAKRCALLQTIADYQQNIATRLYHSWDADGGNYTATFTRPGPDNPDYPDLNLAVAAIAESLIFGAELIKRDKIERPMGLDRESPLPQPYLVEWWRSRYSREMILANLTAMHRLYSGDAQEGLAAYLAAKGHAKLSQEVDEAFQRALVAVNALDSSLFEVASDPRGDPRVTRLYVTVSELLTLLKRDLPKALNITLSFNSKDGD</sequence>
<protein>
    <submittedName>
        <fullName evidence="5">Imelysin family protein</fullName>
    </submittedName>
</protein>
<evidence type="ECO:0000256" key="1">
    <source>
        <dbReference type="ARBA" id="ARBA00004196"/>
    </source>
</evidence>
<keyword evidence="6" id="KW-1185">Reference proteome</keyword>
<evidence type="ECO:0000313" key="5">
    <source>
        <dbReference type="EMBL" id="NKI17852.1"/>
    </source>
</evidence>
<feature type="signal peptide" evidence="3">
    <location>
        <begin position="1"/>
        <end position="26"/>
    </location>
</feature>
<dbReference type="Proteomes" id="UP000765845">
    <property type="component" value="Unassembled WGS sequence"/>
</dbReference>
<dbReference type="InterPro" id="IPR038352">
    <property type="entry name" value="Imelysin_sf"/>
</dbReference>
<proteinExistence type="predicted"/>
<reference evidence="5 6" key="1">
    <citation type="submission" date="2020-04" db="EMBL/GenBank/DDBJ databases">
        <authorList>
            <person name="Yoon J."/>
        </authorList>
    </citation>
    <scope>NUCLEOTIDE SEQUENCE [LARGE SCALE GENOMIC DNA]</scope>
    <source>
        <strain evidence="5 6">KMU-166</strain>
    </source>
</reference>
<dbReference type="Gene3D" id="1.20.1420.20">
    <property type="entry name" value="M75 peptidase, HXXE motif"/>
    <property type="match status" value="1"/>
</dbReference>
<comment type="subcellular location">
    <subcellularLocation>
        <location evidence="1">Cell envelope</location>
    </subcellularLocation>
</comment>
<dbReference type="EMBL" id="JAAWWK010000003">
    <property type="protein sequence ID" value="NKI17852.1"/>
    <property type="molecule type" value="Genomic_DNA"/>
</dbReference>
<dbReference type="InterPro" id="IPR034984">
    <property type="entry name" value="Imelysin-like_IPPA"/>
</dbReference>
<accession>A0ABX1GF75</accession>
<comment type="caution">
    <text evidence="5">The sequence shown here is derived from an EMBL/GenBank/DDBJ whole genome shotgun (WGS) entry which is preliminary data.</text>
</comment>
<keyword evidence="2 3" id="KW-0732">Signal</keyword>
<evidence type="ECO:0000256" key="2">
    <source>
        <dbReference type="ARBA" id="ARBA00022729"/>
    </source>
</evidence>
<gene>
    <name evidence="5" type="ORF">HCU74_10495</name>
</gene>
<organism evidence="5 6">
    <name type="scientific">Spongiibacter thalassae</name>
    <dbReference type="NCBI Taxonomy" id="2721624"/>
    <lineage>
        <taxon>Bacteria</taxon>
        <taxon>Pseudomonadati</taxon>
        <taxon>Pseudomonadota</taxon>
        <taxon>Gammaproteobacteria</taxon>
        <taxon>Cellvibrionales</taxon>
        <taxon>Spongiibacteraceae</taxon>
        <taxon>Spongiibacter</taxon>
    </lineage>
</organism>
<feature type="domain" description="Imelysin-like" evidence="4">
    <location>
        <begin position="46"/>
        <end position="352"/>
    </location>
</feature>